<keyword evidence="3" id="KW-1185">Reference proteome</keyword>
<name>A0A0A1TYM7_ENTIV</name>
<dbReference type="VEuPathDB" id="AmoebaDB:EIN_091960"/>
<dbReference type="AlphaFoldDB" id="A0A0A1TYM7"/>
<feature type="compositionally biased region" description="Basic and acidic residues" evidence="1">
    <location>
        <begin position="171"/>
        <end position="201"/>
    </location>
</feature>
<feature type="compositionally biased region" description="Low complexity" evidence="1">
    <location>
        <begin position="136"/>
        <end position="145"/>
    </location>
</feature>
<evidence type="ECO:0000313" key="3">
    <source>
        <dbReference type="Proteomes" id="UP000014680"/>
    </source>
</evidence>
<dbReference type="Proteomes" id="UP000014680">
    <property type="component" value="Unassembled WGS sequence"/>
</dbReference>
<dbReference type="KEGG" id="eiv:EIN_091960"/>
<dbReference type="RefSeq" id="XP_004185977.1">
    <property type="nucleotide sequence ID" value="XM_004185929.1"/>
</dbReference>
<feature type="region of interest" description="Disordered" evidence="1">
    <location>
        <begin position="28"/>
        <end position="98"/>
    </location>
</feature>
<dbReference type="EMBL" id="KB206946">
    <property type="protein sequence ID" value="ELP86631.1"/>
    <property type="molecule type" value="Genomic_DNA"/>
</dbReference>
<feature type="compositionally biased region" description="Basic and acidic residues" evidence="1">
    <location>
        <begin position="65"/>
        <end position="97"/>
    </location>
</feature>
<dbReference type="GeneID" id="14885609"/>
<accession>A0A0A1TYM7</accession>
<organism evidence="2 3">
    <name type="scientific">Entamoeba invadens IP1</name>
    <dbReference type="NCBI Taxonomy" id="370355"/>
    <lineage>
        <taxon>Eukaryota</taxon>
        <taxon>Amoebozoa</taxon>
        <taxon>Evosea</taxon>
        <taxon>Archamoebae</taxon>
        <taxon>Mastigamoebida</taxon>
        <taxon>Entamoebidae</taxon>
        <taxon>Entamoeba</taxon>
    </lineage>
</organism>
<feature type="compositionally biased region" description="Basic residues" evidence="1">
    <location>
        <begin position="55"/>
        <end position="64"/>
    </location>
</feature>
<reference evidence="2 3" key="1">
    <citation type="submission" date="2012-10" db="EMBL/GenBank/DDBJ databases">
        <authorList>
            <person name="Zafar N."/>
            <person name="Inman J."/>
            <person name="Hall N."/>
            <person name="Lorenzi H."/>
            <person name="Caler E."/>
        </authorList>
    </citation>
    <scope>NUCLEOTIDE SEQUENCE [LARGE SCALE GENOMIC DNA]</scope>
    <source>
        <strain evidence="2 3">IP1</strain>
    </source>
</reference>
<feature type="region of interest" description="Disordered" evidence="1">
    <location>
        <begin position="118"/>
        <end position="201"/>
    </location>
</feature>
<gene>
    <name evidence="2" type="ORF">EIN_091960</name>
</gene>
<sequence length="201" mass="24029">MYFSKSIDCFINVLIFFSQKMSIKEEKEELKREKNNCKTEKRENLKVKRYFSMPKSRRQSRSSKKSKEEKEKREEEKRLQEEKNKTTEELNDKKTLDQQKSYFEQLDDFKLEEDIDTTKPEEDQHLTTVALDKPSTPTTPLLNTNESHNEKDEISEIPMEESYMRLLPSKGIEKGSPDDVEEGKMKRKDDTIDFLEKRRND</sequence>
<protein>
    <submittedName>
        <fullName evidence="2">Uncharacterized protein</fullName>
    </submittedName>
</protein>
<feature type="compositionally biased region" description="Basic and acidic residues" evidence="1">
    <location>
        <begin position="28"/>
        <end position="46"/>
    </location>
</feature>
<evidence type="ECO:0000256" key="1">
    <source>
        <dbReference type="SAM" id="MobiDB-lite"/>
    </source>
</evidence>
<proteinExistence type="predicted"/>
<evidence type="ECO:0000313" key="2">
    <source>
        <dbReference type="EMBL" id="ELP86631.1"/>
    </source>
</evidence>